<feature type="region of interest" description="Disordered" evidence="1">
    <location>
        <begin position="1"/>
        <end position="30"/>
    </location>
</feature>
<gene>
    <name evidence="2" type="ORF">F444_02800</name>
</gene>
<dbReference type="AlphaFoldDB" id="A0A081AW66"/>
<evidence type="ECO:0000313" key="2">
    <source>
        <dbReference type="EMBL" id="ETO83127.1"/>
    </source>
</evidence>
<feature type="compositionally biased region" description="Basic and acidic residues" evidence="1">
    <location>
        <begin position="21"/>
        <end position="30"/>
    </location>
</feature>
<organism evidence="2 3">
    <name type="scientific">Phytophthora nicotianae P1976</name>
    <dbReference type="NCBI Taxonomy" id="1317066"/>
    <lineage>
        <taxon>Eukaryota</taxon>
        <taxon>Sar</taxon>
        <taxon>Stramenopiles</taxon>
        <taxon>Oomycota</taxon>
        <taxon>Peronosporomycetes</taxon>
        <taxon>Peronosporales</taxon>
        <taxon>Peronosporaceae</taxon>
        <taxon>Phytophthora</taxon>
    </lineage>
</organism>
<comment type="caution">
    <text evidence="2">The sequence shown here is derived from an EMBL/GenBank/DDBJ whole genome shotgun (WGS) entry which is preliminary data.</text>
</comment>
<sequence length="30" mass="3314">MNGLQNRRNTEDVVEAGQGFNKREHTPASG</sequence>
<proteinExistence type="predicted"/>
<protein>
    <submittedName>
        <fullName evidence="2">Uncharacterized protein</fullName>
    </submittedName>
</protein>
<evidence type="ECO:0000313" key="3">
    <source>
        <dbReference type="Proteomes" id="UP000028582"/>
    </source>
</evidence>
<accession>A0A081AW66</accession>
<dbReference type="Proteomes" id="UP000028582">
    <property type="component" value="Unassembled WGS sequence"/>
</dbReference>
<name>A0A081AW66_PHYNI</name>
<evidence type="ECO:0000256" key="1">
    <source>
        <dbReference type="SAM" id="MobiDB-lite"/>
    </source>
</evidence>
<reference evidence="2 3" key="1">
    <citation type="submission" date="2013-11" db="EMBL/GenBank/DDBJ databases">
        <title>The Genome Sequence of Phytophthora parasitica P1976.</title>
        <authorList>
            <consortium name="The Broad Institute Genomics Platform"/>
            <person name="Russ C."/>
            <person name="Tyler B."/>
            <person name="Panabieres F."/>
            <person name="Shan W."/>
            <person name="Tripathy S."/>
            <person name="Grunwald N."/>
            <person name="Machado M."/>
            <person name="Johnson C.S."/>
            <person name="Walker B."/>
            <person name="Young S."/>
            <person name="Zeng Q."/>
            <person name="Gargeya S."/>
            <person name="Fitzgerald M."/>
            <person name="Haas B."/>
            <person name="Abouelleil A."/>
            <person name="Allen A.W."/>
            <person name="Alvarado L."/>
            <person name="Arachchi H.M."/>
            <person name="Berlin A.M."/>
            <person name="Chapman S.B."/>
            <person name="Gainer-Dewar J."/>
            <person name="Goldberg J."/>
            <person name="Griggs A."/>
            <person name="Gujja S."/>
            <person name="Hansen M."/>
            <person name="Howarth C."/>
            <person name="Imamovic A."/>
            <person name="Ireland A."/>
            <person name="Larimer J."/>
            <person name="McCowan C."/>
            <person name="Murphy C."/>
            <person name="Pearson M."/>
            <person name="Poon T.W."/>
            <person name="Priest M."/>
            <person name="Roberts A."/>
            <person name="Saif S."/>
            <person name="Shea T."/>
            <person name="Sisk P."/>
            <person name="Sykes S."/>
            <person name="Wortman J."/>
            <person name="Nusbaum C."/>
            <person name="Birren B."/>
        </authorList>
    </citation>
    <scope>NUCLEOTIDE SEQUENCE [LARGE SCALE GENOMIC DNA]</scope>
    <source>
        <strain evidence="2 3">P1976</strain>
    </source>
</reference>
<dbReference type="EMBL" id="ANJA01000555">
    <property type="protein sequence ID" value="ETO83127.1"/>
    <property type="molecule type" value="Genomic_DNA"/>
</dbReference>